<dbReference type="Gene3D" id="3.40.50.300">
    <property type="entry name" value="P-loop containing nucleotide triphosphate hydrolases"/>
    <property type="match status" value="1"/>
</dbReference>
<dbReference type="InterPro" id="IPR046461">
    <property type="entry name" value="TerL_ATPase"/>
</dbReference>
<dbReference type="PANTHER" id="PTHR41287">
    <property type="match status" value="1"/>
</dbReference>
<dbReference type="PANTHER" id="PTHR41287:SF1">
    <property type="entry name" value="PROTEIN YMFN"/>
    <property type="match status" value="1"/>
</dbReference>
<organism evidence="3 4">
    <name type="scientific">Citrobacter werkmanii</name>
    <dbReference type="NCBI Taxonomy" id="67827"/>
    <lineage>
        <taxon>Bacteria</taxon>
        <taxon>Pseudomonadati</taxon>
        <taxon>Pseudomonadota</taxon>
        <taxon>Gammaproteobacteria</taxon>
        <taxon>Enterobacterales</taxon>
        <taxon>Enterobacteriaceae</taxon>
        <taxon>Citrobacter</taxon>
        <taxon>Citrobacter freundii complex</taxon>
    </lineage>
</organism>
<evidence type="ECO:0000313" key="3">
    <source>
        <dbReference type="EMBL" id="HAT7591582.1"/>
    </source>
</evidence>
<dbReference type="Pfam" id="PF20441">
    <property type="entry name" value="TerL_nuclease"/>
    <property type="match status" value="1"/>
</dbReference>
<reference evidence="3" key="1">
    <citation type="journal article" date="2018" name="Genome Biol.">
        <title>SKESA: strategic k-mer extension for scrupulous assemblies.</title>
        <authorList>
            <person name="Souvorov A."/>
            <person name="Agarwala R."/>
            <person name="Lipman D.J."/>
        </authorList>
    </citation>
    <scope>NUCLEOTIDE SEQUENCE</scope>
    <source>
        <strain evidence="3">RS189</strain>
    </source>
</reference>
<gene>
    <name evidence="3" type="ORF">JAW44_001292</name>
</gene>
<dbReference type="Proteomes" id="UP000867745">
    <property type="component" value="Unassembled WGS sequence"/>
</dbReference>
<evidence type="ECO:0000313" key="4">
    <source>
        <dbReference type="Proteomes" id="UP000867745"/>
    </source>
</evidence>
<dbReference type="InterPro" id="IPR046462">
    <property type="entry name" value="TerL_nuclease"/>
</dbReference>
<feature type="domain" description="Terminase large subunit-like endonuclease" evidence="2">
    <location>
        <begin position="270"/>
        <end position="556"/>
    </location>
</feature>
<dbReference type="RefSeq" id="WP_079938065.1">
    <property type="nucleotide sequence ID" value="NZ_JAASIY010000002.1"/>
</dbReference>
<name>A0AA38DNX7_9ENTR</name>
<dbReference type="GO" id="GO:0004519">
    <property type="term" value="F:endonuclease activity"/>
    <property type="evidence" value="ECO:0007669"/>
    <property type="project" value="InterPro"/>
</dbReference>
<evidence type="ECO:0000259" key="1">
    <source>
        <dbReference type="Pfam" id="PF03354"/>
    </source>
</evidence>
<dbReference type="AlphaFoldDB" id="A0AA38DNX7"/>
<dbReference type="InterPro" id="IPR005021">
    <property type="entry name" value="Terminase_largesu-like"/>
</dbReference>
<dbReference type="InterPro" id="IPR027417">
    <property type="entry name" value="P-loop_NTPase"/>
</dbReference>
<sequence length="573" mass="64691">MATYPNVNAANQYARDVVGGKILACQLTVLACQRHLDDLERAKDPAWPYRFDKNKAERFLRFAQKMPHTAGEWARKKLRIEFEPWQKFALGVPFGWVNKKSGFRRFSEIYIEVPRKNGKSAIAAAVGNYMFCADGEHGAEVYCGATTEKQAWKVFSPALQMVKKLPALRQKYSVKPWAKKMTRPDGSVFAPVIGDPGDGDSPSCAIIDEYHEHQTDALYTTMTTGMGAREQPITLIITTAGYDITSPCYEKRAQVVEILRRNRVGEENETIFGIIYGLDDDDDWTKPEALIKANPNFGISVKEHFLRAKQLLGISNPSQTNKILTKHFNRWVSAKTVFYDLQKWMAAADNSLKLSDFADEDCWLGIDLASKVDLNAVVPVFRREVDGITHFYCVSPMFWVPEDTVYSPDPTLKTTSDRYQSFVKQEVLIPTEGAEVDYRLIFESILQLRQRVKIVQCPIDPYGATSLRHMLEEEGLEPVEIRQNFTNMSDPMREIEAALASGRFHHDGNPIMNWCIQNVIGRYLPGSDDIVRPGKEGKQNKIDGAVGLLMGIGRAMLNSTVSKSAYDEEDITC</sequence>
<protein>
    <submittedName>
        <fullName evidence="3">Terminase large subunit</fullName>
    </submittedName>
</protein>
<proteinExistence type="predicted"/>
<dbReference type="EMBL" id="DACUGV010000001">
    <property type="protein sequence ID" value="HAT7591582.1"/>
    <property type="molecule type" value="Genomic_DNA"/>
</dbReference>
<feature type="domain" description="Terminase large subunit-like ATPase" evidence="1">
    <location>
        <begin position="84"/>
        <end position="253"/>
    </location>
</feature>
<evidence type="ECO:0000259" key="2">
    <source>
        <dbReference type="Pfam" id="PF20441"/>
    </source>
</evidence>
<dbReference type="Pfam" id="PF03354">
    <property type="entry name" value="TerL_ATPase"/>
    <property type="match status" value="1"/>
</dbReference>
<comment type="caution">
    <text evidence="3">The sequence shown here is derived from an EMBL/GenBank/DDBJ whole genome shotgun (WGS) entry which is preliminary data.</text>
</comment>
<accession>A0AA38DNX7</accession>
<reference evidence="3" key="2">
    <citation type="submission" date="2020-11" db="EMBL/GenBank/DDBJ databases">
        <authorList>
            <consortium name="NCBI Pathogen Detection Project"/>
        </authorList>
    </citation>
    <scope>NUCLEOTIDE SEQUENCE</scope>
    <source>
        <strain evidence="3">RS189</strain>
    </source>
</reference>